<name>A0A1G5Q8F4_9RHOB</name>
<accession>A0A1G5Q8F4</accession>
<keyword evidence="2" id="KW-1185">Reference proteome</keyword>
<dbReference type="EMBL" id="FMWG01000003">
    <property type="protein sequence ID" value="SCZ57846.1"/>
    <property type="molecule type" value="Genomic_DNA"/>
</dbReference>
<gene>
    <name evidence="1" type="ORF">SAMN04488118_103155</name>
</gene>
<dbReference type="Proteomes" id="UP000198767">
    <property type="component" value="Unassembled WGS sequence"/>
</dbReference>
<proteinExistence type="predicted"/>
<evidence type="ECO:0000313" key="1">
    <source>
        <dbReference type="EMBL" id="SCZ57846.1"/>
    </source>
</evidence>
<protein>
    <submittedName>
        <fullName evidence="1">Uncharacterized protein</fullName>
    </submittedName>
</protein>
<reference evidence="1 2" key="1">
    <citation type="submission" date="2016-10" db="EMBL/GenBank/DDBJ databases">
        <authorList>
            <person name="de Groot N.N."/>
        </authorList>
    </citation>
    <scope>NUCLEOTIDE SEQUENCE [LARGE SCALE GENOMIC DNA]</scope>
    <source>
        <strain evidence="1 2">U95</strain>
    </source>
</reference>
<dbReference type="AlphaFoldDB" id="A0A1G5Q8F4"/>
<organism evidence="1 2">
    <name type="scientific">Epibacterium ulvae</name>
    <dbReference type="NCBI Taxonomy" id="1156985"/>
    <lineage>
        <taxon>Bacteria</taxon>
        <taxon>Pseudomonadati</taxon>
        <taxon>Pseudomonadota</taxon>
        <taxon>Alphaproteobacteria</taxon>
        <taxon>Rhodobacterales</taxon>
        <taxon>Roseobacteraceae</taxon>
        <taxon>Epibacterium</taxon>
    </lineage>
</organism>
<evidence type="ECO:0000313" key="2">
    <source>
        <dbReference type="Proteomes" id="UP000198767"/>
    </source>
</evidence>
<sequence length="54" mass="6004">MPLDVDYSKFEKAQSVFLWSPGPDLPNPSPDAILAIPTDDRRATPNAMRFSEVV</sequence>